<sequence>MNAGTYDDDTLGGRMSLCRENRGMSVEEAAGHLGVLAESWEAWERDRDVPRANRLSMIAGLLGVTPSWLLSGQGAGPVEVKTTEPDDLLRAVKDASEEVAALNKRIDDIAARLAQRNKL</sequence>
<feature type="domain" description="HTH cro/C1-type" evidence="1">
    <location>
        <begin position="19"/>
        <end position="69"/>
    </location>
</feature>
<dbReference type="Gene3D" id="1.10.260.40">
    <property type="entry name" value="lambda repressor-like DNA-binding domains"/>
    <property type="match status" value="1"/>
</dbReference>
<dbReference type="RefSeq" id="WP_244523205.1">
    <property type="nucleotide sequence ID" value="NZ_FORF01000008.1"/>
</dbReference>
<keyword evidence="3" id="KW-1185">Reference proteome</keyword>
<dbReference type="Proteomes" id="UP000242763">
    <property type="component" value="Unassembled WGS sequence"/>
</dbReference>
<dbReference type="SMART" id="SM00530">
    <property type="entry name" value="HTH_XRE"/>
    <property type="match status" value="1"/>
</dbReference>
<dbReference type="InterPro" id="IPR001387">
    <property type="entry name" value="Cro/C1-type_HTH"/>
</dbReference>
<dbReference type="CDD" id="cd00093">
    <property type="entry name" value="HTH_XRE"/>
    <property type="match status" value="1"/>
</dbReference>
<evidence type="ECO:0000259" key="1">
    <source>
        <dbReference type="PROSITE" id="PS50943"/>
    </source>
</evidence>
<dbReference type="GO" id="GO:0003677">
    <property type="term" value="F:DNA binding"/>
    <property type="evidence" value="ECO:0007669"/>
    <property type="project" value="InterPro"/>
</dbReference>
<gene>
    <name evidence="2" type="ORF">SAMN03080618_01732</name>
</gene>
<dbReference type="STRING" id="1121003.SAMN03080618_01732"/>
<dbReference type="SUPFAM" id="SSF47413">
    <property type="entry name" value="lambda repressor-like DNA-binding domains"/>
    <property type="match status" value="1"/>
</dbReference>
<protein>
    <submittedName>
        <fullName evidence="2">Transcriptional regulator, contains XRE-family HTH domain</fullName>
    </submittedName>
</protein>
<dbReference type="Pfam" id="PF12844">
    <property type="entry name" value="HTH_19"/>
    <property type="match status" value="1"/>
</dbReference>
<reference evidence="3" key="1">
    <citation type="submission" date="2016-10" db="EMBL/GenBank/DDBJ databases">
        <authorList>
            <person name="Varghese N."/>
            <person name="Submissions S."/>
        </authorList>
    </citation>
    <scope>NUCLEOTIDE SEQUENCE [LARGE SCALE GENOMIC DNA]</scope>
    <source>
        <strain evidence="3">DSM 21857</strain>
    </source>
</reference>
<name>A0A1I3MAR3_9HYPH</name>
<evidence type="ECO:0000313" key="2">
    <source>
        <dbReference type="EMBL" id="SFI93920.1"/>
    </source>
</evidence>
<accession>A0A1I3MAR3</accession>
<dbReference type="AlphaFoldDB" id="A0A1I3MAR3"/>
<evidence type="ECO:0000313" key="3">
    <source>
        <dbReference type="Proteomes" id="UP000242763"/>
    </source>
</evidence>
<dbReference type="PROSITE" id="PS50943">
    <property type="entry name" value="HTH_CROC1"/>
    <property type="match status" value="1"/>
</dbReference>
<organism evidence="2 3">
    <name type="scientific">Aquamicrobium aerolatum DSM 21857</name>
    <dbReference type="NCBI Taxonomy" id="1121003"/>
    <lineage>
        <taxon>Bacteria</taxon>
        <taxon>Pseudomonadati</taxon>
        <taxon>Pseudomonadota</taxon>
        <taxon>Alphaproteobacteria</taxon>
        <taxon>Hyphomicrobiales</taxon>
        <taxon>Phyllobacteriaceae</taxon>
        <taxon>Aerobium</taxon>
    </lineage>
</organism>
<proteinExistence type="predicted"/>
<dbReference type="InterPro" id="IPR010982">
    <property type="entry name" value="Lambda_DNA-bd_dom_sf"/>
</dbReference>
<dbReference type="EMBL" id="FORF01000008">
    <property type="protein sequence ID" value="SFI93920.1"/>
    <property type="molecule type" value="Genomic_DNA"/>
</dbReference>